<dbReference type="EMBL" id="ACHB01000007">
    <property type="protein sequence ID" value="EEI94010.1"/>
    <property type="molecule type" value="Genomic_DNA"/>
</dbReference>
<evidence type="ECO:0000256" key="2">
    <source>
        <dbReference type="ARBA" id="ARBA00023239"/>
    </source>
</evidence>
<evidence type="ECO:0000313" key="4">
    <source>
        <dbReference type="EMBL" id="EEI94010.1"/>
    </source>
</evidence>
<dbReference type="HOGENOM" id="CLU_029189_0_0_10"/>
<protein>
    <submittedName>
        <fullName evidence="4">D-galactarate dehydratase/altronate hydrolase domain protein</fullName>
        <ecNumber evidence="4">4.2.1.7</ecNumber>
    </submittedName>
</protein>
<dbReference type="SMART" id="SM00858">
    <property type="entry name" value="SAF"/>
    <property type="match status" value="1"/>
</dbReference>
<dbReference type="InterPro" id="IPR048332">
    <property type="entry name" value="GD_AH_C"/>
</dbReference>
<name>C2FSN6_SPHSI</name>
<comment type="similarity">
    <text evidence="1">Belongs to the UxaA family.</text>
</comment>
<dbReference type="GO" id="GO:0008789">
    <property type="term" value="F:altronate dehydratase activity"/>
    <property type="evidence" value="ECO:0007669"/>
    <property type="project" value="UniProtKB-EC"/>
</dbReference>
<comment type="caution">
    <text evidence="4">The sequence shown here is derived from an EMBL/GenBank/DDBJ whole genome shotgun (WGS) entry which is preliminary data.</text>
</comment>
<evidence type="ECO:0000259" key="3">
    <source>
        <dbReference type="SMART" id="SM00858"/>
    </source>
</evidence>
<reference evidence="4 5" key="1">
    <citation type="submission" date="2009-01" db="EMBL/GenBank/DDBJ databases">
        <authorList>
            <person name="Qin X."/>
            <person name="Bachman B."/>
            <person name="Battles P."/>
            <person name="Bell A."/>
            <person name="Bess C."/>
            <person name="Bickham C."/>
            <person name="Chaboub L."/>
            <person name="Chen D."/>
            <person name="Coyle M."/>
            <person name="Deiros D.R."/>
            <person name="Dinh H."/>
            <person name="Forbes L."/>
            <person name="Fowler G."/>
            <person name="Francisco L."/>
            <person name="Fu Q."/>
            <person name="Gubbala S."/>
            <person name="Hale W."/>
            <person name="Han Y."/>
            <person name="Hemphill L."/>
            <person name="Highlander S.K."/>
            <person name="Hirani K."/>
            <person name="Hogues M."/>
            <person name="Jackson L."/>
            <person name="Jakkamsetti A."/>
            <person name="Javaid M."/>
            <person name="Jiang H."/>
            <person name="Korchina V."/>
            <person name="Kovar C."/>
            <person name="Lara F."/>
            <person name="Lee S."/>
            <person name="Mata R."/>
            <person name="Mathew T."/>
            <person name="Moen C."/>
            <person name="Morales K."/>
            <person name="Munidasa M."/>
            <person name="Nazareth L."/>
            <person name="Ngo R."/>
            <person name="Nguyen L."/>
            <person name="Okwuonu G."/>
            <person name="Ongeri F."/>
            <person name="Patil S."/>
            <person name="Petrosino J."/>
            <person name="Pham C."/>
            <person name="Pham P."/>
            <person name="Pu L.-L."/>
            <person name="Puazo M."/>
            <person name="Raj R."/>
            <person name="Reid J."/>
            <person name="Rouhana J."/>
            <person name="Saada N."/>
            <person name="Shang Y."/>
            <person name="Simmons D."/>
            <person name="Thornton R."/>
            <person name="Warren J."/>
            <person name="Weissenberger G."/>
            <person name="Zhang J."/>
            <person name="Zhang L."/>
            <person name="Zhou C."/>
            <person name="Zhu D."/>
            <person name="Muzny D."/>
            <person name="Worley K."/>
            <person name="Gibbs R."/>
        </authorList>
    </citation>
    <scope>NUCLEOTIDE SEQUENCE [LARGE SCALE GENOMIC DNA]</scope>
    <source>
        <strain evidence="4 5">ATCC 33300</strain>
    </source>
</reference>
<dbReference type="InterPro" id="IPR052172">
    <property type="entry name" value="UxaA_altronate/galactarate_dh"/>
</dbReference>
<dbReference type="GO" id="GO:0019698">
    <property type="term" value="P:D-galacturonate catabolic process"/>
    <property type="evidence" value="ECO:0007669"/>
    <property type="project" value="TreeGrafter"/>
</dbReference>
<dbReference type="CDD" id="cd11613">
    <property type="entry name" value="SAF_AH_GD"/>
    <property type="match status" value="1"/>
</dbReference>
<keyword evidence="4" id="KW-0378">Hydrolase</keyword>
<dbReference type="Gene3D" id="2.30.130.110">
    <property type="match status" value="1"/>
</dbReference>
<accession>C2FSN6</accession>
<gene>
    <name evidence="4" type="ORF">HMPREF0765_0342</name>
</gene>
<dbReference type="InterPro" id="IPR044144">
    <property type="entry name" value="SAF_UxaA/GarD"/>
</dbReference>
<dbReference type="AlphaFoldDB" id="C2FSN6"/>
<dbReference type="RefSeq" id="WP_003011618.1">
    <property type="nucleotide sequence ID" value="NZ_GG668635.1"/>
</dbReference>
<dbReference type="InterPro" id="IPR007392">
    <property type="entry name" value="GD_AH_second"/>
</dbReference>
<dbReference type="GO" id="GO:0016787">
    <property type="term" value="F:hydrolase activity"/>
    <property type="evidence" value="ECO:0007669"/>
    <property type="project" value="UniProtKB-KW"/>
</dbReference>
<dbReference type="Pfam" id="PF08666">
    <property type="entry name" value="SAF"/>
    <property type="match status" value="1"/>
</dbReference>
<dbReference type="PANTHER" id="PTHR30536">
    <property type="entry name" value="ALTRONATE/GALACTARATE DEHYDRATASE"/>
    <property type="match status" value="1"/>
</dbReference>
<dbReference type="Proteomes" id="UP000006241">
    <property type="component" value="Unassembled WGS sequence"/>
</dbReference>
<keyword evidence="2 4" id="KW-0456">Lyase</keyword>
<dbReference type="PANTHER" id="PTHR30536:SF5">
    <property type="entry name" value="ALTRONATE DEHYDRATASE"/>
    <property type="match status" value="1"/>
</dbReference>
<sequence>MVTRILKIHPNDNVLVALQNLVKGETIIYDGENYTLLDDIPAKHKFFMQDMNAGDPIMMYGVLVGKAQHHIGKGGLMDTENTKHASEPYEYRPYHYEWHAPDISKFEGRTFNGYVRPDGRVGTANYWLFIPTVFCENRNLDVIREALHNELGYAVTDKYKTYTRHLVEAYKNGEDLSAADELSLAASQSKAGRLFKNVDGIKFLNHQGGCGGTRQDAAVLSKLLAAYADHPNVAGVTILSLGCQNLQVKDFLEDLKNRNPHFDKPMFIFEQQQSQSEEQLIKEAIQKTFVGLTEVNETERQPAPISKLVLGVKCGGSDGFSGISANPAVGYTSDLLVTLGGTVLLAEFPELCGAEQNLIDRTIDESAARKFIQLMTAYSNAAENAGSGFHMNPSPGNIKDGLITDAIKSTGAAKKGGNSPVVDVLDYTEPATKPGLNLVCTPGNDVEATTGKAGSGATLILFTTGLGTPTGNPVCPVIKVATNNALANRMGDIIDINTGPIIEGEKTIAQMGEDILEYCIRAASGEIIPKAVLLNQDDFIPWKRGVSL</sequence>
<evidence type="ECO:0000256" key="1">
    <source>
        <dbReference type="ARBA" id="ARBA00010986"/>
    </source>
</evidence>
<dbReference type="EC" id="4.2.1.7" evidence="4"/>
<dbReference type="InterPro" id="IPR013974">
    <property type="entry name" value="SAF"/>
</dbReference>
<proteinExistence type="inferred from homology"/>
<dbReference type="Pfam" id="PF04295">
    <property type="entry name" value="GD_AH_second"/>
    <property type="match status" value="1"/>
</dbReference>
<evidence type="ECO:0000313" key="5">
    <source>
        <dbReference type="Proteomes" id="UP000006241"/>
    </source>
</evidence>
<feature type="domain" description="SAF" evidence="3">
    <location>
        <begin position="12"/>
        <end position="83"/>
    </location>
</feature>
<organism evidence="4 5">
    <name type="scientific">Sphingobacterium spiritivorum ATCC 33300</name>
    <dbReference type="NCBI Taxonomy" id="525372"/>
    <lineage>
        <taxon>Bacteria</taxon>
        <taxon>Pseudomonadati</taxon>
        <taxon>Bacteroidota</taxon>
        <taxon>Sphingobacteriia</taxon>
        <taxon>Sphingobacteriales</taxon>
        <taxon>Sphingobacteriaceae</taxon>
        <taxon>Sphingobacterium</taxon>
    </lineage>
</organism>
<dbReference type="Pfam" id="PF20629">
    <property type="entry name" value="GD_AH_C"/>
    <property type="match status" value="1"/>
</dbReference>